<dbReference type="EMBL" id="JAACNH010005241">
    <property type="protein sequence ID" value="KAG8429576.1"/>
    <property type="molecule type" value="Genomic_DNA"/>
</dbReference>
<proteinExistence type="predicted"/>
<organism evidence="9 10">
    <name type="scientific">Hymenochirus boettgeri</name>
    <name type="common">Congo dwarf clawed frog</name>
    <dbReference type="NCBI Taxonomy" id="247094"/>
    <lineage>
        <taxon>Eukaryota</taxon>
        <taxon>Metazoa</taxon>
        <taxon>Chordata</taxon>
        <taxon>Craniata</taxon>
        <taxon>Vertebrata</taxon>
        <taxon>Euteleostomi</taxon>
        <taxon>Amphibia</taxon>
        <taxon>Batrachia</taxon>
        <taxon>Anura</taxon>
        <taxon>Pipoidea</taxon>
        <taxon>Pipidae</taxon>
        <taxon>Pipinae</taxon>
        <taxon>Hymenochirus</taxon>
    </lineage>
</organism>
<name>A0A8T2IHB9_9PIPI</name>
<evidence type="ECO:0000256" key="2">
    <source>
        <dbReference type="ARBA" id="ARBA00022606"/>
    </source>
</evidence>
<feature type="transmembrane region" description="Helical" evidence="8">
    <location>
        <begin position="24"/>
        <end position="49"/>
    </location>
</feature>
<dbReference type="Proteomes" id="UP000812440">
    <property type="component" value="Unassembled WGS sequence"/>
</dbReference>
<dbReference type="Pfam" id="PF13853">
    <property type="entry name" value="7tm_4"/>
    <property type="match status" value="1"/>
</dbReference>
<dbReference type="OrthoDB" id="10693781at2759"/>
<dbReference type="Gene3D" id="1.20.1070.10">
    <property type="entry name" value="Rhodopsin 7-helix transmembrane proteins"/>
    <property type="match status" value="1"/>
</dbReference>
<feature type="transmembrane region" description="Helical" evidence="8">
    <location>
        <begin position="61"/>
        <end position="78"/>
    </location>
</feature>
<keyword evidence="7" id="KW-0807">Transducer</keyword>
<dbReference type="GO" id="GO:0005886">
    <property type="term" value="C:plasma membrane"/>
    <property type="evidence" value="ECO:0007669"/>
    <property type="project" value="TreeGrafter"/>
</dbReference>
<evidence type="ECO:0000256" key="3">
    <source>
        <dbReference type="ARBA" id="ARBA00022692"/>
    </source>
</evidence>
<comment type="caution">
    <text evidence="9">The sequence shown here is derived from an EMBL/GenBank/DDBJ whole genome shotgun (WGS) entry which is preliminary data.</text>
</comment>
<evidence type="ECO:0008006" key="11">
    <source>
        <dbReference type="Google" id="ProtNLM"/>
    </source>
</evidence>
<gene>
    <name evidence="9" type="ORF">GDO86_019788</name>
</gene>
<evidence type="ECO:0000256" key="4">
    <source>
        <dbReference type="ARBA" id="ARBA00022725"/>
    </source>
</evidence>
<dbReference type="GO" id="GO:0007186">
    <property type="term" value="P:G protein-coupled receptor signaling pathway"/>
    <property type="evidence" value="ECO:0007669"/>
    <property type="project" value="InterPro"/>
</dbReference>
<dbReference type="GO" id="GO:0004984">
    <property type="term" value="F:olfactory receptor activity"/>
    <property type="evidence" value="ECO:0007669"/>
    <property type="project" value="InterPro"/>
</dbReference>
<keyword evidence="5 8" id="KW-1133">Transmembrane helix</keyword>
<protein>
    <recommendedName>
        <fullName evidence="11">G-protein coupled receptors family 1 profile domain-containing protein</fullName>
    </recommendedName>
</protein>
<evidence type="ECO:0000313" key="10">
    <source>
        <dbReference type="Proteomes" id="UP000812440"/>
    </source>
</evidence>
<dbReference type="PANTHER" id="PTHR26450:SF92">
    <property type="entry name" value="OLFACTORY RECEPTOR 51E2"/>
    <property type="match status" value="1"/>
</dbReference>
<dbReference type="PANTHER" id="PTHR26450">
    <property type="entry name" value="OLFACTORY RECEPTOR 56B1-RELATED"/>
    <property type="match status" value="1"/>
</dbReference>
<evidence type="ECO:0000313" key="9">
    <source>
        <dbReference type="EMBL" id="KAG8429576.1"/>
    </source>
</evidence>
<evidence type="ECO:0000256" key="7">
    <source>
        <dbReference type="ARBA" id="ARBA00023224"/>
    </source>
</evidence>
<sequence length="95" mass="10664">MCVANASNCSTIFIFGGVSGLEDIHFWIGFPLLFMYLLAVFGNVIILYIIKLEKDLHEPMYIFLSMLSALILLLSQTPPCQGCGDLLVWVHRDLV</sequence>
<dbReference type="SUPFAM" id="SSF81321">
    <property type="entry name" value="Family A G protein-coupled receptor-like"/>
    <property type="match status" value="1"/>
</dbReference>
<accession>A0A8T2IHB9</accession>
<dbReference type="InterPro" id="IPR000725">
    <property type="entry name" value="Olfact_rcpt"/>
</dbReference>
<evidence type="ECO:0000256" key="8">
    <source>
        <dbReference type="SAM" id="Phobius"/>
    </source>
</evidence>
<keyword evidence="6 8" id="KW-0472">Membrane</keyword>
<keyword evidence="4" id="KW-0552">Olfaction</keyword>
<comment type="subcellular location">
    <subcellularLocation>
        <location evidence="1">Membrane</location>
        <topology evidence="1">Multi-pass membrane protein</topology>
    </subcellularLocation>
</comment>
<keyword evidence="10" id="KW-1185">Reference proteome</keyword>
<reference evidence="9" key="1">
    <citation type="thesis" date="2020" institute="ProQuest LLC" country="789 East Eisenhower Parkway, Ann Arbor, MI, USA">
        <title>Comparative Genomics and Chromosome Evolution.</title>
        <authorList>
            <person name="Mudd A.B."/>
        </authorList>
    </citation>
    <scope>NUCLEOTIDE SEQUENCE</scope>
    <source>
        <strain evidence="9">Female2</strain>
        <tissue evidence="9">Blood</tissue>
    </source>
</reference>
<evidence type="ECO:0000256" key="6">
    <source>
        <dbReference type="ARBA" id="ARBA00023136"/>
    </source>
</evidence>
<evidence type="ECO:0000256" key="5">
    <source>
        <dbReference type="ARBA" id="ARBA00022989"/>
    </source>
</evidence>
<evidence type="ECO:0000256" key="1">
    <source>
        <dbReference type="ARBA" id="ARBA00004141"/>
    </source>
</evidence>
<keyword evidence="3 8" id="KW-0812">Transmembrane</keyword>
<dbReference type="AlphaFoldDB" id="A0A8T2IHB9"/>
<keyword evidence="2" id="KW-0716">Sensory transduction</keyword>
<dbReference type="InterPro" id="IPR050402">
    <property type="entry name" value="OR51/52/56-like"/>
</dbReference>